<gene>
    <name evidence="2" type="ORF">A4R26_14290</name>
</gene>
<keyword evidence="1" id="KW-0812">Transmembrane</keyword>
<feature type="transmembrane region" description="Helical" evidence="1">
    <location>
        <begin position="67"/>
        <end position="88"/>
    </location>
</feature>
<comment type="caution">
    <text evidence="2">The sequence shown here is derived from an EMBL/GenBank/DDBJ whole genome shotgun (WGS) entry which is preliminary data.</text>
</comment>
<evidence type="ECO:0000256" key="1">
    <source>
        <dbReference type="SAM" id="Phobius"/>
    </source>
</evidence>
<dbReference type="OrthoDB" id="676230at2"/>
<organism evidence="2 3">
    <name type="scientific">Niastella populi</name>
    <dbReference type="NCBI Taxonomy" id="550983"/>
    <lineage>
        <taxon>Bacteria</taxon>
        <taxon>Pseudomonadati</taxon>
        <taxon>Bacteroidota</taxon>
        <taxon>Chitinophagia</taxon>
        <taxon>Chitinophagales</taxon>
        <taxon>Chitinophagaceae</taxon>
        <taxon>Niastella</taxon>
    </lineage>
</organism>
<dbReference type="Proteomes" id="UP000192276">
    <property type="component" value="Unassembled WGS sequence"/>
</dbReference>
<reference evidence="3" key="1">
    <citation type="submission" date="2016-04" db="EMBL/GenBank/DDBJ databases">
        <authorList>
            <person name="Chen L."/>
            <person name="Zhuang W."/>
            <person name="Wang G."/>
        </authorList>
    </citation>
    <scope>NUCLEOTIDE SEQUENCE [LARGE SCALE GENOMIC DNA]</scope>
    <source>
        <strain evidence="3">208</strain>
    </source>
</reference>
<evidence type="ECO:0000313" key="3">
    <source>
        <dbReference type="Proteomes" id="UP000192276"/>
    </source>
</evidence>
<protein>
    <submittedName>
        <fullName evidence="2">Uncharacterized protein</fullName>
    </submittedName>
</protein>
<sequence>MEKVTLTKLYEVLAQKIGRSEAECLTYYVDVKIKDGLNTKIEILATKEDVHALRNEVKDNTISMQKWLMGTFITLVIMILGLYAAILLKH</sequence>
<keyword evidence="3" id="KW-1185">Reference proteome</keyword>
<keyword evidence="1" id="KW-1133">Transmembrane helix</keyword>
<dbReference type="AlphaFoldDB" id="A0A1V9G5F5"/>
<proteinExistence type="predicted"/>
<dbReference type="STRING" id="550983.A4R26_14290"/>
<dbReference type="EMBL" id="LWBP01000067">
    <property type="protein sequence ID" value="OQP65706.1"/>
    <property type="molecule type" value="Genomic_DNA"/>
</dbReference>
<evidence type="ECO:0000313" key="2">
    <source>
        <dbReference type="EMBL" id="OQP65706.1"/>
    </source>
</evidence>
<keyword evidence="1" id="KW-0472">Membrane</keyword>
<name>A0A1V9G5F5_9BACT</name>
<accession>A0A1V9G5F5</accession>
<dbReference type="RefSeq" id="WP_081163131.1">
    <property type="nucleotide sequence ID" value="NZ_LWBP01000067.1"/>
</dbReference>